<feature type="compositionally biased region" description="Polar residues" evidence="1">
    <location>
        <begin position="278"/>
        <end position="304"/>
    </location>
</feature>
<name>A0A0B1PIS7_UNCNE</name>
<proteinExistence type="predicted"/>
<dbReference type="Proteomes" id="UP000030854">
    <property type="component" value="Unassembled WGS sequence"/>
</dbReference>
<dbReference type="EMBL" id="JNVN01000040">
    <property type="protein sequence ID" value="KHJ36389.1"/>
    <property type="molecule type" value="Genomic_DNA"/>
</dbReference>
<feature type="region of interest" description="Disordered" evidence="1">
    <location>
        <begin position="1137"/>
        <end position="1163"/>
    </location>
</feature>
<protein>
    <recommendedName>
        <fullName evidence="4">Gpi inositol-deacylase</fullName>
    </recommendedName>
</protein>
<dbReference type="AlphaFoldDB" id="A0A0B1PIS7"/>
<dbReference type="InterPro" id="IPR013887">
    <property type="entry name" value="UPF0592"/>
</dbReference>
<feature type="region of interest" description="Disordered" evidence="1">
    <location>
        <begin position="278"/>
        <end position="315"/>
    </location>
</feature>
<dbReference type="PANTHER" id="PTHR37988">
    <property type="entry name" value="UPF0592 MEMBRANE PROTEIN C7D4.03C"/>
    <property type="match status" value="1"/>
</dbReference>
<feature type="region of interest" description="Disordered" evidence="1">
    <location>
        <begin position="947"/>
        <end position="967"/>
    </location>
</feature>
<dbReference type="STRING" id="52586.A0A0B1PIS7"/>
<feature type="region of interest" description="Disordered" evidence="1">
    <location>
        <begin position="1023"/>
        <end position="1044"/>
    </location>
</feature>
<gene>
    <name evidence="2" type="ORF">EV44_g0336</name>
</gene>
<dbReference type="Pfam" id="PF08578">
    <property type="entry name" value="DUF1765"/>
    <property type="match status" value="1"/>
</dbReference>
<comment type="caution">
    <text evidence="2">The sequence shown here is derived from an EMBL/GenBank/DDBJ whole genome shotgun (WGS) entry which is preliminary data.</text>
</comment>
<evidence type="ECO:0000313" key="3">
    <source>
        <dbReference type="Proteomes" id="UP000030854"/>
    </source>
</evidence>
<feature type="region of interest" description="Disordered" evidence="1">
    <location>
        <begin position="142"/>
        <end position="171"/>
    </location>
</feature>
<sequence length="1248" mass="140372">MHGFSIALPSLLGGKASLPRSASSPTLPDFTTLQFTENSSCNSENELPRAASFPVLPNFEWNLDAQEESRLDSSTQLLKITDNKPLEIEPSEVEPSKIELPQIESPEIKSSEIEQQQIHSIKNEKQLQKRQSIVTAAKFWKKKVKGQPERQQTADEGAHLRPQSSTGQNAPHRLGREILPRAMSAPLASIARKSWIAPKTMNKAAEGKNLVEAKLTCDLMAEKPLTPTDYVTSSSSKYSLDPLQKLPKLSFHQIFESPSSTLVSSSTLDSTNSSIKSLNDSFLDNQSTPRTSTDKSQAPPNDLSSTKKEQTSLEGYGKRDELYSAFRSLENDYNKFQSKSWSLKMNVVRSSLIPFLRNYSENNSVINLRPEDLERRVTVLNKWWTGLLEMLDGKHGQTISGVDRPILFQCCFDIMTRPEWRCSISIPTQAETVKIPARSVSRRILIPKICSSSAAHATNLSSIVESVNQNICKLYTHNLTLQINYAVEKMSLRCAPASLVAFCGKVVAYAFFFVPGIAEILVRIWRLHPDILRRVSDELEIPKKVGKPEIDDVTSSFPSHLHCLAWTSVRSMSNFLRQTSELPAMVEKTVWYGPWVARWCGRDSDLFFIFVKHYLIICESLFPPDFTLRERACAPGYLLVLAQTLTAIDGTIHRQPTNDPLPISFDDVLTGADASATALSLPSNNSIRLMAENRSITLLRDFLYERSSNNEKARITFGQLFGKMMQAAAKKTSLFDHNACFILCDFMEETLNVFVHFNETNKFINWRFWLDVCKRILQSENTMSEIRLFALIFGIWDTVTSDDRRKEIICLDWLLTEELFDKYFNHWCPMIRAYYMRLLCWRVCRNNGESSDIDIKIFNTVFIRIRSNWDYYLYLKLQAEMNNSFTLSTTPCLPAPGRRLLIIRNDNPLPITPLYVGLDGFVSRSSCRKLAQISSFHRNPLISPSTATENNNFTEYHDESNKSRLATETQSFSTNTIKKRWSLLGKSFGFPFFDSNSSTSSHEPIDSSIINVAVSAEKEDIPKLDDCKNNPLSKSNSNTESVGNEKVGETSTVYRAFSFRFSLEFGAQFENGTGSNIGSGNCVTNGTLSSSSGISTSAQVLGERRLSPPRLPAPAQALLAAKVPGVSREVTSKDWSLTGNYDESPSDITPRTLISKNPENRSSNYVTKSHDETPLFLQCHKTHDSFIAANKKGRSNKTAIYKGRALAEWAIVVGECNGFLERRRNEGVPNLKLIEVPILGVEGFRRSG</sequence>
<dbReference type="OMA" id="KTCAYAF"/>
<feature type="compositionally biased region" description="Basic and acidic residues" evidence="1">
    <location>
        <begin position="146"/>
        <end position="159"/>
    </location>
</feature>
<dbReference type="HOGENOM" id="CLU_003877_1_1_1"/>
<accession>A0A0B1PIS7</accession>
<feature type="compositionally biased region" description="Basic and acidic residues" evidence="1">
    <location>
        <begin position="305"/>
        <end position="315"/>
    </location>
</feature>
<organism evidence="2 3">
    <name type="scientific">Uncinula necator</name>
    <name type="common">Grape powdery mildew</name>
    <dbReference type="NCBI Taxonomy" id="52586"/>
    <lineage>
        <taxon>Eukaryota</taxon>
        <taxon>Fungi</taxon>
        <taxon>Dikarya</taxon>
        <taxon>Ascomycota</taxon>
        <taxon>Pezizomycotina</taxon>
        <taxon>Leotiomycetes</taxon>
        <taxon>Erysiphales</taxon>
        <taxon>Erysiphaceae</taxon>
        <taxon>Erysiphe</taxon>
    </lineage>
</organism>
<reference evidence="2 3" key="1">
    <citation type="journal article" date="2014" name="BMC Genomics">
        <title>Adaptive genomic structural variation in the grape powdery mildew pathogen, Erysiphe necator.</title>
        <authorList>
            <person name="Jones L."/>
            <person name="Riaz S."/>
            <person name="Morales-Cruz A."/>
            <person name="Amrine K.C."/>
            <person name="McGuire B."/>
            <person name="Gubler W.D."/>
            <person name="Walker M.A."/>
            <person name="Cantu D."/>
        </authorList>
    </citation>
    <scope>NUCLEOTIDE SEQUENCE [LARGE SCALE GENOMIC DNA]</scope>
    <source>
        <strain evidence="3">c</strain>
    </source>
</reference>
<keyword evidence="3" id="KW-1185">Reference proteome</keyword>
<evidence type="ECO:0000313" key="2">
    <source>
        <dbReference type="EMBL" id="KHJ36389.1"/>
    </source>
</evidence>
<evidence type="ECO:0008006" key="4">
    <source>
        <dbReference type="Google" id="ProtNLM"/>
    </source>
</evidence>
<evidence type="ECO:0000256" key="1">
    <source>
        <dbReference type="SAM" id="MobiDB-lite"/>
    </source>
</evidence>
<dbReference type="PANTHER" id="PTHR37988:SF1">
    <property type="entry name" value="UPF0592 MEMBRANE PROTEIN C7D4.03C"/>
    <property type="match status" value="1"/>
</dbReference>
<feature type="compositionally biased region" description="Polar residues" evidence="1">
    <location>
        <begin position="1030"/>
        <end position="1042"/>
    </location>
</feature>